<comment type="caution">
    <text evidence="2">The sequence shown here is derived from an EMBL/GenBank/DDBJ whole genome shotgun (WGS) entry which is preliminary data.</text>
</comment>
<feature type="region of interest" description="Disordered" evidence="1">
    <location>
        <begin position="35"/>
        <end position="71"/>
    </location>
</feature>
<evidence type="ECO:0000256" key="1">
    <source>
        <dbReference type="SAM" id="MobiDB-lite"/>
    </source>
</evidence>
<accession>A0A9P6XPH2</accession>
<proteinExistence type="predicted"/>
<dbReference type="AlphaFoldDB" id="A0A9P6XPH2"/>
<protein>
    <submittedName>
        <fullName evidence="2">Uncharacterized protein</fullName>
    </submittedName>
</protein>
<dbReference type="EMBL" id="JAANIU010014407">
    <property type="protein sequence ID" value="KAG1529671.1"/>
    <property type="molecule type" value="Genomic_DNA"/>
</dbReference>
<feature type="compositionally biased region" description="Basic and acidic residues" evidence="1">
    <location>
        <begin position="57"/>
        <end position="71"/>
    </location>
</feature>
<reference evidence="2 3" key="1">
    <citation type="journal article" date="2020" name="Microb. Genom.">
        <title>Genetic diversity of clinical and environmental Mucorales isolates obtained from an investigation of mucormycosis cases among solid organ transplant recipients.</title>
        <authorList>
            <person name="Nguyen M.H."/>
            <person name="Kaul D."/>
            <person name="Muto C."/>
            <person name="Cheng S.J."/>
            <person name="Richter R.A."/>
            <person name="Bruno V.M."/>
            <person name="Liu G."/>
            <person name="Beyhan S."/>
            <person name="Sundermann A.J."/>
            <person name="Mounaud S."/>
            <person name="Pasculle A.W."/>
            <person name="Nierman W.C."/>
            <person name="Driscoll E."/>
            <person name="Cumbie R."/>
            <person name="Clancy C.J."/>
            <person name="Dupont C.L."/>
        </authorList>
    </citation>
    <scope>NUCLEOTIDE SEQUENCE [LARGE SCALE GENOMIC DNA]</scope>
    <source>
        <strain evidence="2 3">GL24</strain>
    </source>
</reference>
<sequence length="71" mass="7873">MRQDLMDGRGPKTIRVPKAYRKVLDLTHNECDPALAASETKASDITVSPRKAAPGSRPREAERGEGREDRI</sequence>
<organism evidence="2 3">
    <name type="scientific">Rhizopus delemar</name>
    <dbReference type="NCBI Taxonomy" id="936053"/>
    <lineage>
        <taxon>Eukaryota</taxon>
        <taxon>Fungi</taxon>
        <taxon>Fungi incertae sedis</taxon>
        <taxon>Mucoromycota</taxon>
        <taxon>Mucoromycotina</taxon>
        <taxon>Mucoromycetes</taxon>
        <taxon>Mucorales</taxon>
        <taxon>Mucorineae</taxon>
        <taxon>Rhizopodaceae</taxon>
        <taxon>Rhizopus</taxon>
    </lineage>
</organism>
<dbReference type="Proteomes" id="UP000740926">
    <property type="component" value="Unassembled WGS sequence"/>
</dbReference>
<keyword evidence="3" id="KW-1185">Reference proteome</keyword>
<evidence type="ECO:0000313" key="3">
    <source>
        <dbReference type="Proteomes" id="UP000740926"/>
    </source>
</evidence>
<gene>
    <name evidence="2" type="ORF">G6F50_017843</name>
</gene>
<evidence type="ECO:0000313" key="2">
    <source>
        <dbReference type="EMBL" id="KAG1529671.1"/>
    </source>
</evidence>
<name>A0A9P6XPH2_9FUNG</name>